<evidence type="ECO:0000256" key="5">
    <source>
        <dbReference type="ARBA" id="ARBA00022824"/>
    </source>
</evidence>
<name>A0A2I4CPW3_AUSLI</name>
<evidence type="ECO:0000256" key="11">
    <source>
        <dbReference type="PROSITE-ProRule" id="PRU01052"/>
    </source>
</evidence>
<dbReference type="SUPFAM" id="SSF52540">
    <property type="entry name" value="P-loop containing nucleoside triphosphate hydrolases"/>
    <property type="match status" value="1"/>
</dbReference>
<evidence type="ECO:0000256" key="7">
    <source>
        <dbReference type="ARBA" id="ARBA00022989"/>
    </source>
</evidence>
<dbReference type="SUPFAM" id="SSF48340">
    <property type="entry name" value="Interferon-induced guanylate-binding protein 1 (GBP1), C-terminal domain"/>
    <property type="match status" value="1"/>
</dbReference>
<dbReference type="Pfam" id="PF02841">
    <property type="entry name" value="GBP_C"/>
    <property type="match status" value="1"/>
</dbReference>
<accession>A0A2I4CPW3</accession>
<proteinExistence type="inferred from homology"/>
<keyword evidence="4" id="KW-0378">Hydrolase</keyword>
<dbReference type="GeneID" id="106530869"/>
<dbReference type="RefSeq" id="XP_013882033.1">
    <property type="nucleotide sequence ID" value="XM_014026579.1"/>
</dbReference>
<dbReference type="InterPro" id="IPR027417">
    <property type="entry name" value="P-loop_NTPase"/>
</dbReference>
<keyword evidence="14" id="KW-1185">Reference proteome</keyword>
<feature type="domain" description="GB1/RHD3-type G" evidence="13">
    <location>
        <begin position="82"/>
        <end position="343"/>
    </location>
</feature>
<comment type="similarity">
    <text evidence="11">Belongs to the TRAFAC class dynamin-like GTPase superfamily. GB1/RHD3 GTPase family.</text>
</comment>
<dbReference type="AlphaFoldDB" id="A0A2I4CPW3"/>
<reference evidence="15" key="1">
    <citation type="submission" date="2025-08" db="UniProtKB">
        <authorList>
            <consortium name="RefSeq"/>
        </authorList>
    </citation>
    <scope>IDENTIFICATION</scope>
</reference>
<dbReference type="InterPro" id="IPR015894">
    <property type="entry name" value="Guanylate-bd_N"/>
</dbReference>
<dbReference type="Gene3D" id="3.40.50.300">
    <property type="entry name" value="P-loop containing nucleotide triphosphate hydrolases"/>
    <property type="match status" value="1"/>
</dbReference>
<organism evidence="14 15">
    <name type="scientific">Austrofundulus limnaeus</name>
    <name type="common">Annual killifish</name>
    <dbReference type="NCBI Taxonomy" id="52670"/>
    <lineage>
        <taxon>Eukaryota</taxon>
        <taxon>Metazoa</taxon>
        <taxon>Chordata</taxon>
        <taxon>Craniata</taxon>
        <taxon>Vertebrata</taxon>
        <taxon>Euteleostomi</taxon>
        <taxon>Actinopterygii</taxon>
        <taxon>Neopterygii</taxon>
        <taxon>Teleostei</taxon>
        <taxon>Neoteleostei</taxon>
        <taxon>Acanthomorphata</taxon>
        <taxon>Ovalentaria</taxon>
        <taxon>Atherinomorphae</taxon>
        <taxon>Cyprinodontiformes</taxon>
        <taxon>Rivulidae</taxon>
        <taxon>Austrofundulus</taxon>
    </lineage>
</organism>
<evidence type="ECO:0000256" key="8">
    <source>
        <dbReference type="ARBA" id="ARBA00023134"/>
    </source>
</evidence>
<comment type="catalytic activity">
    <reaction evidence="10">
        <text>GTP + H2O = GDP + phosphate + H(+)</text>
        <dbReference type="Rhea" id="RHEA:19669"/>
        <dbReference type="ChEBI" id="CHEBI:15377"/>
        <dbReference type="ChEBI" id="CHEBI:15378"/>
        <dbReference type="ChEBI" id="CHEBI:37565"/>
        <dbReference type="ChEBI" id="CHEBI:43474"/>
        <dbReference type="ChEBI" id="CHEBI:58189"/>
    </reaction>
    <physiologicalReaction direction="left-to-right" evidence="10">
        <dbReference type="Rhea" id="RHEA:19670"/>
    </physiologicalReaction>
</comment>
<feature type="transmembrane region" description="Helical" evidence="12">
    <location>
        <begin position="507"/>
        <end position="528"/>
    </location>
</feature>
<keyword evidence="6" id="KW-0460">Magnesium</keyword>
<evidence type="ECO:0000256" key="4">
    <source>
        <dbReference type="ARBA" id="ARBA00022801"/>
    </source>
</evidence>
<dbReference type="Proteomes" id="UP000192220">
    <property type="component" value="Unplaced"/>
</dbReference>
<keyword evidence="2 12" id="KW-0812">Transmembrane</keyword>
<sequence>MAAEESRLKQRCHKNSIFREGGHGFKSETSQLRCEEEEDDLQDEEVLVPRPVQIVVANEEEHSFSLQEATLEQLLLQEEVQDLNVVVVSVAGAFRKGKSFLLDFMLRYMYRKSANSWIGGEEEPLTGFTWRGGCERETTGIQAWSEVFVVEKPDGNKVAVLLVDTQGAFDSQSTIKDCATLFALSTMTSSVQVYNLSQNLQEDDLQHLQLFTEYGRLALEEVYKKPFQSTRTPIQETHDRHGEQTLVFLIRDWSYPYEHLYGLEGGQMFLEKRLQVKQNQHEELQNVRKHIHSCFSNISCFLLPHPGLKVATNPHFDGRLKDIDEEFKMELVNLVPTLLSPENLVEKEIGGVKITCKDLLHYFKAYMKIYQGEELPHPKSMLQATSEANNLAAVAGAKDMYNKSMEQVCGGDKPYISPAELEHRHAELRQSAVRHFRSVKKMGGEDFCKRYQEQLEVELDEAYANFSKHNDGKNIFYAARTPAALFAVMFIMYTISLVTGFLGIRSVAMLCNLVMGGALTALCVWAYVKYSGEFREVGGVIDKVAEILWEQRTPRKIFSKLFEVARSRAPLGSLIPAPRSRLASNNNVKKKN</sequence>
<keyword evidence="5" id="KW-0256">Endoplasmic reticulum</keyword>
<evidence type="ECO:0000256" key="2">
    <source>
        <dbReference type="ARBA" id="ARBA00022692"/>
    </source>
</evidence>
<evidence type="ECO:0000256" key="10">
    <source>
        <dbReference type="ARBA" id="ARBA00049117"/>
    </source>
</evidence>
<dbReference type="Gene3D" id="1.20.58.420">
    <property type="entry name" value="AHSP"/>
    <property type="match status" value="1"/>
</dbReference>
<dbReference type="GO" id="GO:0098826">
    <property type="term" value="C:endoplasmic reticulum tubular network membrane"/>
    <property type="evidence" value="ECO:0007669"/>
    <property type="project" value="UniProtKB-ARBA"/>
</dbReference>
<dbReference type="Pfam" id="PF02263">
    <property type="entry name" value="GBP"/>
    <property type="match status" value="1"/>
</dbReference>
<keyword evidence="7 12" id="KW-1133">Transmembrane helix</keyword>
<evidence type="ECO:0000256" key="9">
    <source>
        <dbReference type="ARBA" id="ARBA00023136"/>
    </source>
</evidence>
<dbReference type="InterPro" id="IPR003191">
    <property type="entry name" value="Guanylate-bd/ATL_C"/>
</dbReference>
<evidence type="ECO:0000256" key="12">
    <source>
        <dbReference type="SAM" id="Phobius"/>
    </source>
</evidence>
<dbReference type="InterPro" id="IPR036543">
    <property type="entry name" value="Guanylate-bd_C_sf"/>
</dbReference>
<dbReference type="GO" id="GO:0003924">
    <property type="term" value="F:GTPase activity"/>
    <property type="evidence" value="ECO:0007669"/>
    <property type="project" value="InterPro"/>
</dbReference>
<evidence type="ECO:0000256" key="3">
    <source>
        <dbReference type="ARBA" id="ARBA00022741"/>
    </source>
</evidence>
<gene>
    <name evidence="15" type="primary">LOC106530869</name>
</gene>
<dbReference type="FunFam" id="1.20.58.420:FF:000001">
    <property type="entry name" value="Atlastin-1 isoform 1"/>
    <property type="match status" value="1"/>
</dbReference>
<dbReference type="KEGG" id="alim:106530869"/>
<keyword evidence="9 12" id="KW-0472">Membrane</keyword>
<comment type="subcellular location">
    <subcellularLocation>
        <location evidence="1">Endoplasmic reticulum membrane</location>
        <topology evidence="1">Multi-pass membrane protein</topology>
    </subcellularLocation>
</comment>
<dbReference type="GO" id="GO:0005525">
    <property type="term" value="F:GTP binding"/>
    <property type="evidence" value="ECO:0007669"/>
    <property type="project" value="UniProtKB-KW"/>
</dbReference>
<dbReference type="PROSITE" id="PS51715">
    <property type="entry name" value="G_GB1_RHD3"/>
    <property type="match status" value="1"/>
</dbReference>
<dbReference type="PANTHER" id="PTHR10751">
    <property type="entry name" value="GUANYLATE BINDING PROTEIN"/>
    <property type="match status" value="1"/>
</dbReference>
<keyword evidence="3" id="KW-0547">Nucleotide-binding</keyword>
<evidence type="ECO:0000313" key="15">
    <source>
        <dbReference type="RefSeq" id="XP_013882033.1"/>
    </source>
</evidence>
<evidence type="ECO:0000256" key="1">
    <source>
        <dbReference type="ARBA" id="ARBA00004477"/>
    </source>
</evidence>
<dbReference type="GO" id="GO:1990809">
    <property type="term" value="P:endoplasmic reticulum tubular network membrane organization"/>
    <property type="evidence" value="ECO:0007669"/>
    <property type="project" value="UniProtKB-ARBA"/>
</dbReference>
<evidence type="ECO:0000313" key="14">
    <source>
        <dbReference type="Proteomes" id="UP000192220"/>
    </source>
</evidence>
<evidence type="ECO:0000259" key="13">
    <source>
        <dbReference type="PROSITE" id="PS51715"/>
    </source>
</evidence>
<dbReference type="STRING" id="52670.A0A2I4CPW3"/>
<protein>
    <submittedName>
        <fullName evidence="15">Atlastin-2</fullName>
    </submittedName>
</protein>
<dbReference type="FunFam" id="3.40.50.300:FF:000314">
    <property type="entry name" value="Atlastin-2 isoform 2"/>
    <property type="match status" value="1"/>
</dbReference>
<dbReference type="InParanoid" id="A0A2I4CPW3"/>
<evidence type="ECO:0000256" key="6">
    <source>
        <dbReference type="ARBA" id="ARBA00022842"/>
    </source>
</evidence>
<dbReference type="CDD" id="cd01851">
    <property type="entry name" value="GBP"/>
    <property type="match status" value="1"/>
</dbReference>
<dbReference type="OrthoDB" id="7788754at2759"/>
<feature type="transmembrane region" description="Helical" evidence="12">
    <location>
        <begin position="483"/>
        <end position="501"/>
    </location>
</feature>
<keyword evidence="8" id="KW-0342">GTP-binding</keyword>
<dbReference type="InterPro" id="IPR030386">
    <property type="entry name" value="G_GB1_RHD3_dom"/>
</dbReference>